<reference evidence="2" key="2">
    <citation type="submission" date="2015-01" db="EMBL/GenBank/DDBJ databases">
        <title>Evolutionary Origins and Diversification of the Mycorrhizal Mutualists.</title>
        <authorList>
            <consortium name="DOE Joint Genome Institute"/>
            <consortium name="Mycorrhizal Genomics Consortium"/>
            <person name="Kohler A."/>
            <person name="Kuo A."/>
            <person name="Nagy L.G."/>
            <person name="Floudas D."/>
            <person name="Copeland A."/>
            <person name="Barry K.W."/>
            <person name="Cichocki N."/>
            <person name="Veneault-Fourrey C."/>
            <person name="LaButti K."/>
            <person name="Lindquist E.A."/>
            <person name="Lipzen A."/>
            <person name="Lundell T."/>
            <person name="Morin E."/>
            <person name="Murat C."/>
            <person name="Riley R."/>
            <person name="Ohm R."/>
            <person name="Sun H."/>
            <person name="Tunlid A."/>
            <person name="Henrissat B."/>
            <person name="Grigoriev I.V."/>
            <person name="Hibbett D.S."/>
            <person name="Martin F."/>
        </authorList>
    </citation>
    <scope>NUCLEOTIDE SEQUENCE [LARGE SCALE GENOMIC DNA]</scope>
    <source>
        <strain evidence="2">Foug A</strain>
    </source>
</reference>
<name>A0A0C3B051_9AGAM</name>
<dbReference type="Proteomes" id="UP000053989">
    <property type="component" value="Unassembled WGS sequence"/>
</dbReference>
<dbReference type="HOGENOM" id="CLU_2211494_0_0_1"/>
<evidence type="ECO:0000313" key="2">
    <source>
        <dbReference type="Proteomes" id="UP000053989"/>
    </source>
</evidence>
<organism evidence="1 2">
    <name type="scientific">Scleroderma citrinum Foug A</name>
    <dbReference type="NCBI Taxonomy" id="1036808"/>
    <lineage>
        <taxon>Eukaryota</taxon>
        <taxon>Fungi</taxon>
        <taxon>Dikarya</taxon>
        <taxon>Basidiomycota</taxon>
        <taxon>Agaricomycotina</taxon>
        <taxon>Agaricomycetes</taxon>
        <taxon>Agaricomycetidae</taxon>
        <taxon>Boletales</taxon>
        <taxon>Sclerodermatineae</taxon>
        <taxon>Sclerodermataceae</taxon>
        <taxon>Scleroderma</taxon>
    </lineage>
</organism>
<sequence>MLLLSVTQLCDYVIPQHQSSVPFRLHGGWQDLERNGRDKPILPWLLCRNFFCKVSPSIDATCTSATAAMSISATCTSQTSPKSMRATCTNGKPIANGDLSIFFYLRLLVIICPSWSCALE</sequence>
<accession>A0A0C3B051</accession>
<evidence type="ECO:0000313" key="1">
    <source>
        <dbReference type="EMBL" id="KIM70617.1"/>
    </source>
</evidence>
<gene>
    <name evidence="1" type="ORF">SCLCIDRAFT_158296</name>
</gene>
<dbReference type="InParanoid" id="A0A0C3B051"/>
<protein>
    <submittedName>
        <fullName evidence="1">Uncharacterized protein</fullName>
    </submittedName>
</protein>
<dbReference type="AlphaFoldDB" id="A0A0C3B051"/>
<proteinExistence type="predicted"/>
<reference evidence="1 2" key="1">
    <citation type="submission" date="2014-04" db="EMBL/GenBank/DDBJ databases">
        <authorList>
            <consortium name="DOE Joint Genome Institute"/>
            <person name="Kuo A."/>
            <person name="Kohler A."/>
            <person name="Nagy L.G."/>
            <person name="Floudas D."/>
            <person name="Copeland A."/>
            <person name="Barry K.W."/>
            <person name="Cichocki N."/>
            <person name="Veneault-Fourrey C."/>
            <person name="LaButti K."/>
            <person name="Lindquist E.A."/>
            <person name="Lipzen A."/>
            <person name="Lundell T."/>
            <person name="Morin E."/>
            <person name="Murat C."/>
            <person name="Sun H."/>
            <person name="Tunlid A."/>
            <person name="Henrissat B."/>
            <person name="Grigoriev I.V."/>
            <person name="Hibbett D.S."/>
            <person name="Martin F."/>
            <person name="Nordberg H.P."/>
            <person name="Cantor M.N."/>
            <person name="Hua S.X."/>
        </authorList>
    </citation>
    <scope>NUCLEOTIDE SEQUENCE [LARGE SCALE GENOMIC DNA]</scope>
    <source>
        <strain evidence="1 2">Foug A</strain>
    </source>
</reference>
<keyword evidence="2" id="KW-1185">Reference proteome</keyword>
<dbReference type="EMBL" id="KN822004">
    <property type="protein sequence ID" value="KIM70617.1"/>
    <property type="molecule type" value="Genomic_DNA"/>
</dbReference>